<protein>
    <recommendedName>
        <fullName evidence="10">Ribosomal RNA small subunit methyltransferase E</fullName>
        <ecNumber evidence="10">2.1.1.193</ecNumber>
    </recommendedName>
</protein>
<accession>C8X349</accession>
<dbReference type="EC" id="2.1.1.193" evidence="10"/>
<keyword evidence="14" id="KW-1185">Reference proteome</keyword>
<dbReference type="SUPFAM" id="SSF88697">
    <property type="entry name" value="PUA domain-like"/>
    <property type="match status" value="1"/>
</dbReference>
<evidence type="ECO:0000256" key="6">
    <source>
        <dbReference type="ARBA" id="ARBA00022679"/>
    </source>
</evidence>
<reference evidence="13 14" key="2">
    <citation type="journal article" date="2010" name="Stand. Genomic Sci.">
        <title>Complete genome sequence of Desulfohalobium retbaense type strain (HR(100)).</title>
        <authorList>
            <person name="Spring S."/>
            <person name="Nolan M."/>
            <person name="Lapidus A."/>
            <person name="Glavina Del Rio T."/>
            <person name="Copeland A."/>
            <person name="Tice H."/>
            <person name="Cheng J.F."/>
            <person name="Lucas S."/>
            <person name="Land M."/>
            <person name="Chen F."/>
            <person name="Bruce D."/>
            <person name="Goodwin L."/>
            <person name="Pitluck S."/>
            <person name="Ivanova N."/>
            <person name="Mavromatis K."/>
            <person name="Mikhailova N."/>
            <person name="Pati A."/>
            <person name="Chen A."/>
            <person name="Palaniappan K."/>
            <person name="Hauser L."/>
            <person name="Chang Y.J."/>
            <person name="Jeffries C.D."/>
            <person name="Munk C."/>
            <person name="Kiss H."/>
            <person name="Chain P."/>
            <person name="Han C."/>
            <person name="Brettin T."/>
            <person name="Detter J.C."/>
            <person name="Schuler E."/>
            <person name="Goker M."/>
            <person name="Rohde M."/>
            <person name="Bristow J."/>
            <person name="Eisen J.A."/>
            <person name="Markowitz V."/>
            <person name="Hugenholtz P."/>
            <person name="Kyrpides N.C."/>
            <person name="Klenk H.P."/>
        </authorList>
    </citation>
    <scope>NUCLEOTIDE SEQUENCE [LARGE SCALE GENOMIC DNA]</scope>
    <source>
        <strain evidence="13 14">DSM 5692</strain>
    </source>
</reference>
<dbReference type="OrthoDB" id="9815641at2"/>
<dbReference type="GO" id="GO:0070475">
    <property type="term" value="P:rRNA base methylation"/>
    <property type="evidence" value="ECO:0007669"/>
    <property type="project" value="TreeGrafter"/>
</dbReference>
<evidence type="ECO:0000256" key="1">
    <source>
        <dbReference type="ARBA" id="ARBA00004496"/>
    </source>
</evidence>
<evidence type="ECO:0000256" key="10">
    <source>
        <dbReference type="PIRNR" id="PIRNR015601"/>
    </source>
</evidence>
<evidence type="ECO:0000259" key="11">
    <source>
        <dbReference type="Pfam" id="PF04452"/>
    </source>
</evidence>
<keyword evidence="6 10" id="KW-0808">Transferase</keyword>
<dbReference type="RefSeq" id="WP_015751990.1">
    <property type="nucleotide sequence ID" value="NC_013223.1"/>
</dbReference>
<keyword evidence="7 10" id="KW-0949">S-adenosyl-L-methionine</keyword>
<dbReference type="Pfam" id="PF04452">
    <property type="entry name" value="Methyltrans_RNA"/>
    <property type="match status" value="1"/>
</dbReference>
<comment type="catalytic activity">
    <reaction evidence="9 10">
        <text>uridine(1498) in 16S rRNA + S-adenosyl-L-methionine = N(3)-methyluridine(1498) in 16S rRNA + S-adenosyl-L-homocysteine + H(+)</text>
        <dbReference type="Rhea" id="RHEA:42920"/>
        <dbReference type="Rhea" id="RHEA-COMP:10283"/>
        <dbReference type="Rhea" id="RHEA-COMP:10284"/>
        <dbReference type="ChEBI" id="CHEBI:15378"/>
        <dbReference type="ChEBI" id="CHEBI:57856"/>
        <dbReference type="ChEBI" id="CHEBI:59789"/>
        <dbReference type="ChEBI" id="CHEBI:65315"/>
        <dbReference type="ChEBI" id="CHEBI:74502"/>
        <dbReference type="EC" id="2.1.1.193"/>
    </reaction>
</comment>
<dbReference type="GO" id="GO:0070042">
    <property type="term" value="F:rRNA (uridine-N3-)-methyltransferase activity"/>
    <property type="evidence" value="ECO:0007669"/>
    <property type="project" value="TreeGrafter"/>
</dbReference>
<dbReference type="SUPFAM" id="SSF75217">
    <property type="entry name" value="alpha/beta knot"/>
    <property type="match status" value="1"/>
</dbReference>
<comment type="similarity">
    <text evidence="2 10">Belongs to the RNA methyltransferase RsmE family.</text>
</comment>
<dbReference type="InterPro" id="IPR029028">
    <property type="entry name" value="Alpha/beta_knot_MTases"/>
</dbReference>
<dbReference type="KEGG" id="drt:Dret_1562"/>
<comment type="function">
    <text evidence="8 10">Specifically methylates the N3 position of the uracil ring of uridine 1498 (m3U1498) in 16S rRNA. Acts on the fully assembled 30S ribosomal subunit.</text>
</comment>
<evidence type="ECO:0000256" key="2">
    <source>
        <dbReference type="ARBA" id="ARBA00005528"/>
    </source>
</evidence>
<dbReference type="InterPro" id="IPR046887">
    <property type="entry name" value="RsmE_PUA-like"/>
</dbReference>
<evidence type="ECO:0000256" key="8">
    <source>
        <dbReference type="ARBA" id="ARBA00025699"/>
    </source>
</evidence>
<dbReference type="PANTHER" id="PTHR30027:SF3">
    <property type="entry name" value="16S RRNA (URACIL(1498)-N(3))-METHYLTRANSFERASE"/>
    <property type="match status" value="1"/>
</dbReference>
<name>C8X349_DESRD</name>
<dbReference type="InterPro" id="IPR006700">
    <property type="entry name" value="RsmE"/>
</dbReference>
<evidence type="ECO:0000313" key="14">
    <source>
        <dbReference type="Proteomes" id="UP000001052"/>
    </source>
</evidence>
<sequence length="244" mass="27013">MHDTPLFYLPPSEWDPAGMTLQGQEFTHLRKALRLGPGDAVQLTNGRGDVADGRIEAIQGKKARITVESITSVDRRDSQIVVAVGWAKSLRRGWFLEKAAELEARGVYLWQAEHSQGRIPDATKANWQGQLVAGAKQSGNPWLPELEVFPGGLAELLEATADIDHRFFLWENATAEEGFHPPPLADGERALAILGPEGGFADSEVELLRAHNVRPVSLGRRVLRWETAALLCLGLCWWHKERSS</sequence>
<proteinExistence type="inferred from homology"/>
<dbReference type="NCBIfam" id="TIGR00046">
    <property type="entry name" value="RsmE family RNA methyltransferase"/>
    <property type="match status" value="1"/>
</dbReference>
<dbReference type="Gene3D" id="3.40.1280.10">
    <property type="match status" value="1"/>
</dbReference>
<dbReference type="Proteomes" id="UP000001052">
    <property type="component" value="Chromosome"/>
</dbReference>
<evidence type="ECO:0000256" key="9">
    <source>
        <dbReference type="ARBA" id="ARBA00047944"/>
    </source>
</evidence>
<dbReference type="eggNOG" id="COG1385">
    <property type="taxonomic scope" value="Bacteria"/>
</dbReference>
<dbReference type="CDD" id="cd18084">
    <property type="entry name" value="RsmE-like"/>
    <property type="match status" value="1"/>
</dbReference>
<organism evidence="13 14">
    <name type="scientific">Desulfohalobium retbaense (strain ATCC 49708 / DSM 5692 / JCM 16813 / HR100)</name>
    <dbReference type="NCBI Taxonomy" id="485915"/>
    <lineage>
        <taxon>Bacteria</taxon>
        <taxon>Pseudomonadati</taxon>
        <taxon>Thermodesulfobacteriota</taxon>
        <taxon>Desulfovibrionia</taxon>
        <taxon>Desulfovibrionales</taxon>
        <taxon>Desulfohalobiaceae</taxon>
        <taxon>Desulfohalobium</taxon>
    </lineage>
</organism>
<keyword evidence="4 10" id="KW-0698">rRNA processing</keyword>
<dbReference type="InterPro" id="IPR029026">
    <property type="entry name" value="tRNA_m1G_MTases_N"/>
</dbReference>
<evidence type="ECO:0000313" key="13">
    <source>
        <dbReference type="EMBL" id="ACV68846.1"/>
    </source>
</evidence>
<dbReference type="HOGENOM" id="CLU_067442_3_0_7"/>
<dbReference type="STRING" id="485915.Dret_1562"/>
<dbReference type="Pfam" id="PF20260">
    <property type="entry name" value="PUA_4"/>
    <property type="match status" value="1"/>
</dbReference>
<dbReference type="PANTHER" id="PTHR30027">
    <property type="entry name" value="RIBOSOMAL RNA SMALL SUBUNIT METHYLTRANSFERASE E"/>
    <property type="match status" value="1"/>
</dbReference>
<feature type="domain" description="Ribosomal RNA small subunit methyltransferase E methyltransferase" evidence="11">
    <location>
        <begin position="78"/>
        <end position="235"/>
    </location>
</feature>
<feature type="domain" description="Ribosomal RNA small subunit methyltransferase E PUA-like" evidence="12">
    <location>
        <begin position="21"/>
        <end position="67"/>
    </location>
</feature>
<keyword evidence="3 10" id="KW-0963">Cytoplasm</keyword>
<comment type="subcellular location">
    <subcellularLocation>
        <location evidence="1 10">Cytoplasm</location>
    </subcellularLocation>
</comment>
<evidence type="ECO:0000256" key="7">
    <source>
        <dbReference type="ARBA" id="ARBA00022691"/>
    </source>
</evidence>
<dbReference type="InterPro" id="IPR015947">
    <property type="entry name" value="PUA-like_sf"/>
</dbReference>
<dbReference type="PIRSF" id="PIRSF015601">
    <property type="entry name" value="MTase_slr0722"/>
    <property type="match status" value="1"/>
</dbReference>
<evidence type="ECO:0000259" key="12">
    <source>
        <dbReference type="Pfam" id="PF20260"/>
    </source>
</evidence>
<dbReference type="AlphaFoldDB" id="C8X349"/>
<dbReference type="InterPro" id="IPR046886">
    <property type="entry name" value="RsmE_MTase_dom"/>
</dbReference>
<keyword evidence="5 10" id="KW-0489">Methyltransferase</keyword>
<dbReference type="GO" id="GO:0005737">
    <property type="term" value="C:cytoplasm"/>
    <property type="evidence" value="ECO:0007669"/>
    <property type="project" value="UniProtKB-SubCell"/>
</dbReference>
<reference evidence="14" key="1">
    <citation type="submission" date="2009-09" db="EMBL/GenBank/DDBJ databases">
        <title>The complete chromosome of Desulfohalobium retbaense DSM 5692.</title>
        <authorList>
            <consortium name="US DOE Joint Genome Institute (JGI-PGF)"/>
            <person name="Lucas S."/>
            <person name="Copeland A."/>
            <person name="Lapidus A."/>
            <person name="Glavina del Rio T."/>
            <person name="Dalin E."/>
            <person name="Tice H."/>
            <person name="Bruce D."/>
            <person name="Goodwin L."/>
            <person name="Pitluck S."/>
            <person name="Kyrpides N."/>
            <person name="Mavromatis K."/>
            <person name="Ivanova N."/>
            <person name="Mikhailova N."/>
            <person name="Munk A.C."/>
            <person name="Brettin T."/>
            <person name="Detter J.C."/>
            <person name="Han C."/>
            <person name="Tapia R."/>
            <person name="Larimer F."/>
            <person name="Land M."/>
            <person name="Hauser L."/>
            <person name="Markowitz V."/>
            <person name="Cheng J.-F."/>
            <person name="Hugenholtz P."/>
            <person name="Woyke T."/>
            <person name="Wu D."/>
            <person name="Spring S."/>
            <person name="Klenk H.-P."/>
            <person name="Eisen J.A."/>
        </authorList>
    </citation>
    <scope>NUCLEOTIDE SEQUENCE [LARGE SCALE GENOMIC DNA]</scope>
    <source>
        <strain evidence="14">DSM 5692</strain>
    </source>
</reference>
<evidence type="ECO:0000256" key="4">
    <source>
        <dbReference type="ARBA" id="ARBA00022552"/>
    </source>
</evidence>
<dbReference type="EMBL" id="CP001734">
    <property type="protein sequence ID" value="ACV68846.1"/>
    <property type="molecule type" value="Genomic_DNA"/>
</dbReference>
<dbReference type="NCBIfam" id="NF008703">
    <property type="entry name" value="PRK11713.6-2"/>
    <property type="match status" value="1"/>
</dbReference>
<evidence type="ECO:0000256" key="3">
    <source>
        <dbReference type="ARBA" id="ARBA00022490"/>
    </source>
</evidence>
<evidence type="ECO:0000256" key="5">
    <source>
        <dbReference type="ARBA" id="ARBA00022603"/>
    </source>
</evidence>
<gene>
    <name evidence="13" type="ordered locus">Dret_1562</name>
</gene>